<protein>
    <submittedName>
        <fullName evidence="8">Uncharacterized protein</fullName>
    </submittedName>
</protein>
<feature type="region of interest" description="Disordered" evidence="5">
    <location>
        <begin position="447"/>
        <end position="467"/>
    </location>
</feature>
<proteinExistence type="predicted"/>
<accession>A0A9P6DGK2</accession>
<dbReference type="CDD" id="cd12087">
    <property type="entry name" value="TM_EGFR-like"/>
    <property type="match status" value="1"/>
</dbReference>
<keyword evidence="9" id="KW-1185">Reference proteome</keyword>
<feature type="region of interest" description="Disordered" evidence="5">
    <location>
        <begin position="218"/>
        <end position="259"/>
    </location>
</feature>
<sequence>MRARRVWLLGSAFFTLASAFSFTDSPSTQCGDLNVQWTGGTAPFTLMLIPIFGTARNVSIPAAAFSNGAGIFNTQLPFEATKQYLLTMSDATGFGTGGYSPLRTVGAAAGGATCNTVDPGVAFNFELNLALQQCRPYTFSGYDRAIQPVTAIGIVPGGTAVILRPQAGLASFDWTASVRSGTSMVFMMIDAAGRQGGASDVKTVGITDDATCLNANSPASTTTSAIATSTSATSTPATRKPASATKTSAAPTATTSAASAPAEGGFSIAAIAGTVIGALVFLAVAVTLGLFLLRRSRFASGGRGRRQSQRLQSQIDLTDSNPSYHPYRDNHTPGSSPFLPSDAQYAPTPYTLSQPQQSQPHLYGSQADIPHSFGHQSQAGYAPPPPNLYTQTPYQPPYADYSQPATPDIYRQPVPGLVPGAGVAAGVTGVAAGAAVYGHRPGLPSLSLTEGTSAEQSSRQSMASTTLTAAQRKAAMAGESNYKPPSRFILHTDIEDGLPPPNDDGVVELPPQYTERRMPITNPLQAALPSSPPPTNPPSAPRTYPPS</sequence>
<feature type="compositionally biased region" description="Polar residues" evidence="5">
    <location>
        <begin position="350"/>
        <end position="360"/>
    </location>
</feature>
<evidence type="ECO:0000256" key="5">
    <source>
        <dbReference type="SAM" id="MobiDB-lite"/>
    </source>
</evidence>
<dbReference type="EMBL" id="MU154555">
    <property type="protein sequence ID" value="KAF9496133.1"/>
    <property type="molecule type" value="Genomic_DNA"/>
</dbReference>
<name>A0A9P6DGK2_PLEER</name>
<evidence type="ECO:0000256" key="1">
    <source>
        <dbReference type="ARBA" id="ARBA00004167"/>
    </source>
</evidence>
<keyword evidence="7" id="KW-0732">Signal</keyword>
<feature type="chain" id="PRO_5040406529" evidence="7">
    <location>
        <begin position="20"/>
        <end position="547"/>
    </location>
</feature>
<evidence type="ECO:0000256" key="7">
    <source>
        <dbReference type="SAM" id="SignalP"/>
    </source>
</evidence>
<dbReference type="GO" id="GO:0071944">
    <property type="term" value="C:cell periphery"/>
    <property type="evidence" value="ECO:0007669"/>
    <property type="project" value="UniProtKB-ARBA"/>
</dbReference>
<feature type="signal peptide" evidence="7">
    <location>
        <begin position="1"/>
        <end position="19"/>
    </location>
</feature>
<reference evidence="8" key="1">
    <citation type="submission" date="2020-11" db="EMBL/GenBank/DDBJ databases">
        <authorList>
            <consortium name="DOE Joint Genome Institute"/>
            <person name="Ahrendt S."/>
            <person name="Riley R."/>
            <person name="Andreopoulos W."/>
            <person name="Labutti K."/>
            <person name="Pangilinan J."/>
            <person name="Ruiz-Duenas F.J."/>
            <person name="Barrasa J.M."/>
            <person name="Sanchez-Garcia M."/>
            <person name="Camarero S."/>
            <person name="Miyauchi S."/>
            <person name="Serrano A."/>
            <person name="Linde D."/>
            <person name="Babiker R."/>
            <person name="Drula E."/>
            <person name="Ayuso-Fernandez I."/>
            <person name="Pacheco R."/>
            <person name="Padilla G."/>
            <person name="Ferreira P."/>
            <person name="Barriuso J."/>
            <person name="Kellner H."/>
            <person name="Castanera R."/>
            <person name="Alfaro M."/>
            <person name="Ramirez L."/>
            <person name="Pisabarro A.G."/>
            <person name="Kuo A."/>
            <person name="Tritt A."/>
            <person name="Lipzen A."/>
            <person name="He G."/>
            <person name="Yan M."/>
            <person name="Ng V."/>
            <person name="Cullen D."/>
            <person name="Martin F."/>
            <person name="Rosso M.-N."/>
            <person name="Henrissat B."/>
            <person name="Hibbett D."/>
            <person name="Martinez A.T."/>
            <person name="Grigoriev I.V."/>
        </authorList>
    </citation>
    <scope>NUCLEOTIDE SEQUENCE</scope>
    <source>
        <strain evidence="8">ATCC 90797</strain>
    </source>
</reference>
<dbReference type="InterPro" id="IPR051694">
    <property type="entry name" value="Immunoregulatory_rcpt-like"/>
</dbReference>
<feature type="region of interest" description="Disordered" evidence="5">
    <location>
        <begin position="494"/>
        <end position="547"/>
    </location>
</feature>
<gene>
    <name evidence="8" type="ORF">BDN71DRAFT_1506044</name>
</gene>
<evidence type="ECO:0000313" key="8">
    <source>
        <dbReference type="EMBL" id="KAF9496133.1"/>
    </source>
</evidence>
<dbReference type="Proteomes" id="UP000807025">
    <property type="component" value="Unassembled WGS sequence"/>
</dbReference>
<comment type="subcellular location">
    <subcellularLocation>
        <location evidence="1">Membrane</location>
        <topology evidence="1">Single-pass membrane protein</topology>
    </subcellularLocation>
</comment>
<keyword evidence="3 6" id="KW-1133">Transmembrane helix</keyword>
<evidence type="ECO:0000256" key="2">
    <source>
        <dbReference type="ARBA" id="ARBA00022692"/>
    </source>
</evidence>
<evidence type="ECO:0000256" key="3">
    <source>
        <dbReference type="ARBA" id="ARBA00022989"/>
    </source>
</evidence>
<feature type="region of interest" description="Disordered" evidence="5">
    <location>
        <begin position="299"/>
        <end position="397"/>
    </location>
</feature>
<dbReference type="AlphaFoldDB" id="A0A9P6DGK2"/>
<keyword evidence="4 6" id="KW-0472">Membrane</keyword>
<feature type="compositionally biased region" description="Pro residues" evidence="5">
    <location>
        <begin position="530"/>
        <end position="547"/>
    </location>
</feature>
<organism evidence="8 9">
    <name type="scientific">Pleurotus eryngii</name>
    <name type="common">Boletus of the steppes</name>
    <dbReference type="NCBI Taxonomy" id="5323"/>
    <lineage>
        <taxon>Eukaryota</taxon>
        <taxon>Fungi</taxon>
        <taxon>Dikarya</taxon>
        <taxon>Basidiomycota</taxon>
        <taxon>Agaricomycotina</taxon>
        <taxon>Agaricomycetes</taxon>
        <taxon>Agaricomycetidae</taxon>
        <taxon>Agaricales</taxon>
        <taxon>Pleurotineae</taxon>
        <taxon>Pleurotaceae</taxon>
        <taxon>Pleurotus</taxon>
    </lineage>
</organism>
<dbReference type="PANTHER" id="PTHR15549:SF6">
    <property type="entry name" value="MID2 DOMAIN-CONTAINING PROTEIN"/>
    <property type="match status" value="1"/>
</dbReference>
<keyword evidence="2 6" id="KW-0812">Transmembrane</keyword>
<comment type="caution">
    <text evidence="8">The sequence shown here is derived from an EMBL/GenBank/DDBJ whole genome shotgun (WGS) entry which is preliminary data.</text>
</comment>
<dbReference type="GO" id="GO:0016020">
    <property type="term" value="C:membrane"/>
    <property type="evidence" value="ECO:0007669"/>
    <property type="project" value="UniProtKB-SubCell"/>
</dbReference>
<evidence type="ECO:0000256" key="6">
    <source>
        <dbReference type="SAM" id="Phobius"/>
    </source>
</evidence>
<dbReference type="OrthoDB" id="2591431at2759"/>
<feature type="transmembrane region" description="Helical" evidence="6">
    <location>
        <begin position="266"/>
        <end position="293"/>
    </location>
</feature>
<dbReference type="PANTHER" id="PTHR15549">
    <property type="entry name" value="PAIRED IMMUNOGLOBULIN-LIKE TYPE 2 RECEPTOR"/>
    <property type="match status" value="1"/>
</dbReference>
<evidence type="ECO:0000313" key="9">
    <source>
        <dbReference type="Proteomes" id="UP000807025"/>
    </source>
</evidence>
<evidence type="ECO:0000256" key="4">
    <source>
        <dbReference type="ARBA" id="ARBA00023136"/>
    </source>
</evidence>